<feature type="non-terminal residue" evidence="2">
    <location>
        <position position="128"/>
    </location>
</feature>
<feature type="non-terminal residue" evidence="2">
    <location>
        <position position="1"/>
    </location>
</feature>
<proteinExistence type="predicted"/>
<protein>
    <recommendedName>
        <fullName evidence="3">Inhibitor I9 domain-containing protein</fullName>
    </recommendedName>
</protein>
<accession>A0A382BBQ0</accession>
<evidence type="ECO:0000313" key="2">
    <source>
        <dbReference type="EMBL" id="SVB11250.1"/>
    </source>
</evidence>
<organism evidence="2">
    <name type="scientific">marine metagenome</name>
    <dbReference type="NCBI Taxonomy" id="408172"/>
    <lineage>
        <taxon>unclassified sequences</taxon>
        <taxon>metagenomes</taxon>
        <taxon>ecological metagenomes</taxon>
    </lineage>
</organism>
<gene>
    <name evidence="2" type="ORF">METZ01_LOCUS164104</name>
</gene>
<sequence length="128" mass="13594">VACLCAAGPVRSGEAVWVFLTDKIDASGHRVGWKNGPAEPSRLHLDLPLNTTYLQAVAATGAEARQYSRWFNAVSVTATPAQVQELRDLPFVADVRPVQALHRAPDVDSPGPQAAGRSAAAPDYGESF</sequence>
<feature type="region of interest" description="Disordered" evidence="1">
    <location>
        <begin position="102"/>
        <end position="128"/>
    </location>
</feature>
<dbReference type="EMBL" id="UINC01029095">
    <property type="protein sequence ID" value="SVB11250.1"/>
    <property type="molecule type" value="Genomic_DNA"/>
</dbReference>
<name>A0A382BBQ0_9ZZZZ</name>
<dbReference type="AlphaFoldDB" id="A0A382BBQ0"/>
<evidence type="ECO:0008006" key="3">
    <source>
        <dbReference type="Google" id="ProtNLM"/>
    </source>
</evidence>
<evidence type="ECO:0000256" key="1">
    <source>
        <dbReference type="SAM" id="MobiDB-lite"/>
    </source>
</evidence>
<reference evidence="2" key="1">
    <citation type="submission" date="2018-05" db="EMBL/GenBank/DDBJ databases">
        <authorList>
            <person name="Lanie J.A."/>
            <person name="Ng W.-L."/>
            <person name="Kazmierczak K.M."/>
            <person name="Andrzejewski T.M."/>
            <person name="Davidsen T.M."/>
            <person name="Wayne K.J."/>
            <person name="Tettelin H."/>
            <person name="Glass J.I."/>
            <person name="Rusch D."/>
            <person name="Podicherti R."/>
            <person name="Tsui H.-C.T."/>
            <person name="Winkler M.E."/>
        </authorList>
    </citation>
    <scope>NUCLEOTIDE SEQUENCE</scope>
</reference>